<evidence type="ECO:0000313" key="4">
    <source>
        <dbReference type="EMBL" id="HIW13630.1"/>
    </source>
</evidence>
<gene>
    <name evidence="4" type="ORF">H9891_10815</name>
</gene>
<name>A0A9D1QHX4_9STAP</name>
<dbReference type="SUPFAM" id="SSF55347">
    <property type="entry name" value="Glyceraldehyde-3-phosphate dehydrogenase-like, C-terminal domain"/>
    <property type="match status" value="1"/>
</dbReference>
<dbReference type="PANTHER" id="PTHR43818">
    <property type="entry name" value="BCDNA.GH03377"/>
    <property type="match status" value="1"/>
</dbReference>
<keyword evidence="1" id="KW-0560">Oxidoreductase</keyword>
<dbReference type="EMBL" id="DXHR01000035">
    <property type="protein sequence ID" value="HIW13630.1"/>
    <property type="molecule type" value="Genomic_DNA"/>
</dbReference>
<dbReference type="Proteomes" id="UP000823989">
    <property type="component" value="Unassembled WGS sequence"/>
</dbReference>
<dbReference type="InterPro" id="IPR000683">
    <property type="entry name" value="Gfo/Idh/MocA-like_OxRdtase_N"/>
</dbReference>
<evidence type="ECO:0000259" key="3">
    <source>
        <dbReference type="Pfam" id="PF22725"/>
    </source>
</evidence>
<dbReference type="GO" id="GO:0000166">
    <property type="term" value="F:nucleotide binding"/>
    <property type="evidence" value="ECO:0007669"/>
    <property type="project" value="InterPro"/>
</dbReference>
<dbReference type="SUPFAM" id="SSF51735">
    <property type="entry name" value="NAD(P)-binding Rossmann-fold domains"/>
    <property type="match status" value="1"/>
</dbReference>
<sequence>MINVGIIGCGSIGVKRHIAEYSENEDVKLVAFCDSVYVRAEEQKVLHGGTAYEDYGKLLADKNVDAVSVCTPNYLHAEIAIAALEAGKHVLCEKPMGVTLSEMDAMIEAEERSAGQLMVGHNQRFVKEHEVAKEWIASGRLGEIYSFRTTFGHPGPEGWSVDGRDSWFFEESQAAMGAMGDLGVHKADLIRFLLDEEVTEVGGMISKKAKDFSNVDDNAVCVLRTESGIIGTLQASWSFYGTEDNSTVIYGEKGVLRLLNDDRHSFIFTGADGKVIKENYGGIQTNDDAGQSKSSQVMDRFIEALKNGERVPVTAVDAKNSVRIILDAFESDRKDKIIAGEQVL</sequence>
<evidence type="ECO:0000256" key="1">
    <source>
        <dbReference type="ARBA" id="ARBA00023002"/>
    </source>
</evidence>
<organism evidence="4 5">
    <name type="scientific">Candidatus Salinicoccus stercoripullorum</name>
    <dbReference type="NCBI Taxonomy" id="2838756"/>
    <lineage>
        <taxon>Bacteria</taxon>
        <taxon>Bacillati</taxon>
        <taxon>Bacillota</taxon>
        <taxon>Bacilli</taxon>
        <taxon>Bacillales</taxon>
        <taxon>Staphylococcaceae</taxon>
        <taxon>Salinicoccus</taxon>
    </lineage>
</organism>
<proteinExistence type="predicted"/>
<dbReference type="InterPro" id="IPR036291">
    <property type="entry name" value="NAD(P)-bd_dom_sf"/>
</dbReference>
<dbReference type="GO" id="GO:0016491">
    <property type="term" value="F:oxidoreductase activity"/>
    <property type="evidence" value="ECO:0007669"/>
    <property type="project" value="UniProtKB-KW"/>
</dbReference>
<reference evidence="4" key="1">
    <citation type="journal article" date="2021" name="PeerJ">
        <title>Extensive microbial diversity within the chicken gut microbiome revealed by metagenomics and culture.</title>
        <authorList>
            <person name="Gilroy R."/>
            <person name="Ravi A."/>
            <person name="Getino M."/>
            <person name="Pursley I."/>
            <person name="Horton D.L."/>
            <person name="Alikhan N.F."/>
            <person name="Baker D."/>
            <person name="Gharbi K."/>
            <person name="Hall N."/>
            <person name="Watson M."/>
            <person name="Adriaenssens E.M."/>
            <person name="Foster-Nyarko E."/>
            <person name="Jarju S."/>
            <person name="Secka A."/>
            <person name="Antonio M."/>
            <person name="Oren A."/>
            <person name="Chaudhuri R.R."/>
            <person name="La Ragione R."/>
            <person name="Hildebrand F."/>
            <person name="Pallen M.J."/>
        </authorList>
    </citation>
    <scope>NUCLEOTIDE SEQUENCE</scope>
    <source>
        <strain evidence="4">ChiHjej13B12-752</strain>
    </source>
</reference>
<comment type="caution">
    <text evidence="4">The sequence shown here is derived from an EMBL/GenBank/DDBJ whole genome shotgun (WGS) entry which is preliminary data.</text>
</comment>
<dbReference type="PANTHER" id="PTHR43818:SF11">
    <property type="entry name" value="BCDNA.GH03377"/>
    <property type="match status" value="1"/>
</dbReference>
<feature type="domain" description="Gfo/Idh/MocA-like oxidoreductase N-terminal" evidence="2">
    <location>
        <begin position="2"/>
        <end position="121"/>
    </location>
</feature>
<dbReference type="InterPro" id="IPR050463">
    <property type="entry name" value="Gfo/Idh/MocA_oxidrdct_glycsds"/>
</dbReference>
<protein>
    <submittedName>
        <fullName evidence="4">Gfo/Idh/MocA family oxidoreductase</fullName>
    </submittedName>
</protein>
<dbReference type="Pfam" id="PF22725">
    <property type="entry name" value="GFO_IDH_MocA_C3"/>
    <property type="match status" value="1"/>
</dbReference>
<evidence type="ECO:0000313" key="5">
    <source>
        <dbReference type="Proteomes" id="UP000823989"/>
    </source>
</evidence>
<feature type="domain" description="GFO/IDH/MocA-like oxidoreductase" evidence="3">
    <location>
        <begin position="131"/>
        <end position="256"/>
    </location>
</feature>
<dbReference type="InterPro" id="IPR055170">
    <property type="entry name" value="GFO_IDH_MocA-like_dom"/>
</dbReference>
<dbReference type="Gene3D" id="3.40.50.720">
    <property type="entry name" value="NAD(P)-binding Rossmann-like Domain"/>
    <property type="match status" value="1"/>
</dbReference>
<dbReference type="Gene3D" id="3.30.360.10">
    <property type="entry name" value="Dihydrodipicolinate Reductase, domain 2"/>
    <property type="match status" value="1"/>
</dbReference>
<dbReference type="Pfam" id="PF01408">
    <property type="entry name" value="GFO_IDH_MocA"/>
    <property type="match status" value="1"/>
</dbReference>
<dbReference type="AlphaFoldDB" id="A0A9D1QHX4"/>
<evidence type="ECO:0000259" key="2">
    <source>
        <dbReference type="Pfam" id="PF01408"/>
    </source>
</evidence>
<accession>A0A9D1QHX4</accession>
<reference evidence="4" key="2">
    <citation type="submission" date="2021-04" db="EMBL/GenBank/DDBJ databases">
        <authorList>
            <person name="Gilroy R."/>
        </authorList>
    </citation>
    <scope>NUCLEOTIDE SEQUENCE</scope>
    <source>
        <strain evidence="4">ChiHjej13B12-752</strain>
    </source>
</reference>